<dbReference type="InterPro" id="IPR036322">
    <property type="entry name" value="WD40_repeat_dom_sf"/>
</dbReference>
<evidence type="ECO:0000256" key="3">
    <source>
        <dbReference type="ARBA" id="ARBA00022574"/>
    </source>
</evidence>
<feature type="compositionally biased region" description="Low complexity" evidence="10">
    <location>
        <begin position="734"/>
        <end position="747"/>
    </location>
</feature>
<feature type="region of interest" description="Disordered" evidence="10">
    <location>
        <begin position="682"/>
        <end position="775"/>
    </location>
</feature>
<evidence type="ECO:0000256" key="7">
    <source>
        <dbReference type="ARBA" id="ARBA00023204"/>
    </source>
</evidence>
<dbReference type="EMBL" id="MU251492">
    <property type="protein sequence ID" value="KAG9233616.1"/>
    <property type="molecule type" value="Genomic_DNA"/>
</dbReference>
<dbReference type="GO" id="GO:0033186">
    <property type="term" value="C:CAF-1 complex"/>
    <property type="evidence" value="ECO:0007669"/>
    <property type="project" value="TreeGrafter"/>
</dbReference>
<keyword evidence="4" id="KW-0677">Repeat</keyword>
<dbReference type="PROSITE" id="PS50082">
    <property type="entry name" value="WD_REPEATS_2"/>
    <property type="match status" value="3"/>
</dbReference>
<name>A0A9P7YHD8_9HELO</name>
<evidence type="ECO:0000256" key="1">
    <source>
        <dbReference type="ARBA" id="ARBA00004123"/>
    </source>
</evidence>
<protein>
    <submittedName>
        <fullName evidence="12">WD40-repeat-containing domain protein</fullName>
    </submittedName>
</protein>
<dbReference type="InterPro" id="IPR015943">
    <property type="entry name" value="WD40/YVTN_repeat-like_dom_sf"/>
</dbReference>
<organism evidence="12 13">
    <name type="scientific">Amylocarpus encephaloides</name>
    <dbReference type="NCBI Taxonomy" id="45428"/>
    <lineage>
        <taxon>Eukaryota</taxon>
        <taxon>Fungi</taxon>
        <taxon>Dikarya</taxon>
        <taxon>Ascomycota</taxon>
        <taxon>Pezizomycotina</taxon>
        <taxon>Leotiomycetes</taxon>
        <taxon>Helotiales</taxon>
        <taxon>Helotiales incertae sedis</taxon>
        <taxon>Amylocarpus</taxon>
    </lineage>
</organism>
<dbReference type="GO" id="GO:0005634">
    <property type="term" value="C:nucleus"/>
    <property type="evidence" value="ECO:0007669"/>
    <property type="project" value="UniProtKB-SubCell"/>
</dbReference>
<feature type="compositionally biased region" description="Polar residues" evidence="10">
    <location>
        <begin position="583"/>
        <end position="598"/>
    </location>
</feature>
<feature type="domain" description="CAF1B/HIR1 beta-propeller" evidence="11">
    <location>
        <begin position="7"/>
        <end position="206"/>
    </location>
</feature>
<evidence type="ECO:0000313" key="13">
    <source>
        <dbReference type="Proteomes" id="UP000824998"/>
    </source>
</evidence>
<evidence type="ECO:0000259" key="11">
    <source>
        <dbReference type="Pfam" id="PF24105"/>
    </source>
</evidence>
<keyword evidence="8" id="KW-0539">Nucleus</keyword>
<evidence type="ECO:0000256" key="2">
    <source>
        <dbReference type="ARBA" id="ARBA00007306"/>
    </source>
</evidence>
<dbReference type="AlphaFoldDB" id="A0A9P7YHD8"/>
<keyword evidence="13" id="KW-1185">Reference proteome</keyword>
<dbReference type="FunFam" id="2.130.10.10:FF:000461">
    <property type="entry name" value="Chromatin assembly factor 1 subunit B"/>
    <property type="match status" value="1"/>
</dbReference>
<dbReference type="Proteomes" id="UP000824998">
    <property type="component" value="Unassembled WGS sequence"/>
</dbReference>
<feature type="repeat" description="WD" evidence="9">
    <location>
        <begin position="10"/>
        <end position="45"/>
    </location>
</feature>
<evidence type="ECO:0000256" key="4">
    <source>
        <dbReference type="ARBA" id="ARBA00022737"/>
    </source>
</evidence>
<keyword evidence="5" id="KW-0227">DNA damage</keyword>
<dbReference type="PANTHER" id="PTHR15271:SF4">
    <property type="entry name" value="CHROMATIN ASSEMBLY FACTOR 1 SUBUNIT B"/>
    <property type="match status" value="1"/>
</dbReference>
<evidence type="ECO:0000256" key="8">
    <source>
        <dbReference type="ARBA" id="ARBA00023242"/>
    </source>
</evidence>
<feature type="compositionally biased region" description="Basic and acidic residues" evidence="10">
    <location>
        <begin position="704"/>
        <end position="719"/>
    </location>
</feature>
<feature type="repeat" description="WD" evidence="9">
    <location>
        <begin position="167"/>
        <end position="208"/>
    </location>
</feature>
<keyword evidence="6" id="KW-0156">Chromatin regulator</keyword>
<dbReference type="GO" id="GO:0006281">
    <property type="term" value="P:DNA repair"/>
    <property type="evidence" value="ECO:0007669"/>
    <property type="project" value="UniProtKB-KW"/>
</dbReference>
<keyword evidence="7" id="KW-0234">DNA repair</keyword>
<comment type="subcellular location">
    <subcellularLocation>
        <location evidence="1">Nucleus</location>
    </subcellularLocation>
</comment>
<feature type="compositionally biased region" description="Low complexity" evidence="10">
    <location>
        <begin position="615"/>
        <end position="655"/>
    </location>
</feature>
<dbReference type="InterPro" id="IPR055410">
    <property type="entry name" value="Beta-prop_CAF1B_HIR1"/>
</dbReference>
<feature type="repeat" description="WD" evidence="9">
    <location>
        <begin position="125"/>
        <end position="166"/>
    </location>
</feature>
<dbReference type="InterPro" id="IPR001680">
    <property type="entry name" value="WD40_rpt"/>
</dbReference>
<dbReference type="GO" id="GO:0006335">
    <property type="term" value="P:DNA replication-dependent chromatin assembly"/>
    <property type="evidence" value="ECO:0007669"/>
    <property type="project" value="InterPro"/>
</dbReference>
<dbReference type="SMART" id="SM00320">
    <property type="entry name" value="WD40"/>
    <property type="match status" value="5"/>
</dbReference>
<evidence type="ECO:0000256" key="9">
    <source>
        <dbReference type="PROSITE-ProRule" id="PRU00221"/>
    </source>
</evidence>
<proteinExistence type="inferred from homology"/>
<comment type="similarity">
    <text evidence="2">Belongs to the WD repeat HIR1 family.</text>
</comment>
<evidence type="ECO:0000256" key="10">
    <source>
        <dbReference type="SAM" id="MobiDB-lite"/>
    </source>
</evidence>
<feature type="region of interest" description="Disordered" evidence="10">
    <location>
        <begin position="224"/>
        <end position="248"/>
    </location>
</feature>
<gene>
    <name evidence="12" type="ORF">BJ875DRAFT_511542</name>
</gene>
<dbReference type="OrthoDB" id="71227at2759"/>
<evidence type="ECO:0000313" key="12">
    <source>
        <dbReference type="EMBL" id="KAG9233616.1"/>
    </source>
</evidence>
<dbReference type="Pfam" id="PF24105">
    <property type="entry name" value="Beta-prop_CAF1B_HIR1"/>
    <property type="match status" value="2"/>
</dbReference>
<dbReference type="InterPro" id="IPR045145">
    <property type="entry name" value="PTHR15271"/>
</dbReference>
<dbReference type="SUPFAM" id="SSF50978">
    <property type="entry name" value="WD40 repeat-like"/>
    <property type="match status" value="1"/>
</dbReference>
<feature type="region of interest" description="Disordered" evidence="10">
    <location>
        <begin position="582"/>
        <end position="660"/>
    </location>
</feature>
<feature type="compositionally biased region" description="Pro residues" evidence="10">
    <location>
        <begin position="758"/>
        <end position="775"/>
    </location>
</feature>
<sequence>MKAAPIIVNWHAENAPIYSADFQPHGRGRLATAGGDNNVRLWRIDVEGEDRKVEYLCTMVRHTQAVNVVRWAPRGGFDRWHCDVLASAGDDGNVIIWVLDSQNPKTNFGDDGIEDKESWRTRHMCRSTGAEIYDLAWSPDGLYLITGSMDNVARIYNSQTGQLIRQIAEHQHYVQGVAWDPLNEYIATQSSDRSVHIYTLRTKDGNYVLDNRDEIPKRIGHNMKMDLPGRRISSSSPAPPDMGCRSQMSSESFNLGAASPVPSCPGTPTSLALPMNPPSTISHSRRSSFGAASPAMSMRRSVSPAPSLPLPAVMPMEASPRPYSGLGMRNANIYANDTLKSFFRRLTFTPDGSLLFTPAGQYQTQHKGPEEVAKAMYEVINTVYIYTRGGINKPPIAHLPGHKKPSVVVKCSPIFFNTRRHSPATKHITIDTSSPDSMPALPEPAIVQKSPAPSVMDPPPPVAQTSDPSGPTSSPKPKPLEVETNASTPGPTMAFSLPYRMIYAVATEDSVLMYDTQQQTPLCVVSNLHCATFTDLTWSNDGQILLMTSSDGFCSTLTFAPGELGQAYVGEVPTAKHPLVGTTAVSSSQNTPMATPTSIAPPSPFPVVGHHHRTSSNLSVAASPPPASSNSNIRPSSPTRSNSTSSIATQSSFAQPPGSVISNPTLVGGSLPSIAAGNLSFVPGMPMTTPPQTPRSTTSSVSGAKRDHSESEREDLGGERKKRRIAPTLIGEDGTPASGSVPSSSVAEPTTSALSSGPVPPPPTPADDPAPGPLP</sequence>
<dbReference type="GO" id="GO:0006334">
    <property type="term" value="P:nucleosome assembly"/>
    <property type="evidence" value="ECO:0007669"/>
    <property type="project" value="TreeGrafter"/>
</dbReference>
<accession>A0A9P7YHD8</accession>
<feature type="region of interest" description="Disordered" evidence="10">
    <location>
        <begin position="425"/>
        <end position="489"/>
    </location>
</feature>
<evidence type="ECO:0000256" key="6">
    <source>
        <dbReference type="ARBA" id="ARBA00022853"/>
    </source>
</evidence>
<reference evidence="12" key="1">
    <citation type="journal article" date="2021" name="IMA Fungus">
        <title>Genomic characterization of three marine fungi, including Emericellopsis atlantica sp. nov. with signatures of a generalist lifestyle and marine biomass degradation.</title>
        <authorList>
            <person name="Hagestad O.C."/>
            <person name="Hou L."/>
            <person name="Andersen J.H."/>
            <person name="Hansen E.H."/>
            <person name="Altermark B."/>
            <person name="Li C."/>
            <person name="Kuhnert E."/>
            <person name="Cox R.J."/>
            <person name="Crous P.W."/>
            <person name="Spatafora J.W."/>
            <person name="Lail K."/>
            <person name="Amirebrahimi M."/>
            <person name="Lipzen A."/>
            <person name="Pangilinan J."/>
            <person name="Andreopoulos W."/>
            <person name="Hayes R.D."/>
            <person name="Ng V."/>
            <person name="Grigoriev I.V."/>
            <person name="Jackson S.A."/>
            <person name="Sutton T.D.S."/>
            <person name="Dobson A.D.W."/>
            <person name="Rama T."/>
        </authorList>
    </citation>
    <scope>NUCLEOTIDE SEQUENCE</scope>
    <source>
        <strain evidence="12">TRa018bII</strain>
    </source>
</reference>
<dbReference type="Gene3D" id="2.130.10.10">
    <property type="entry name" value="YVTN repeat-like/Quinoprotein amine dehydrogenase"/>
    <property type="match status" value="2"/>
</dbReference>
<dbReference type="PANTHER" id="PTHR15271">
    <property type="entry name" value="CHROMATIN ASSEMBLY FACTOR 1 SUBUNIT B"/>
    <property type="match status" value="1"/>
</dbReference>
<keyword evidence="3 9" id="KW-0853">WD repeat</keyword>
<feature type="domain" description="CAF1B/HIR1 beta-propeller" evidence="11">
    <location>
        <begin position="329"/>
        <end position="564"/>
    </location>
</feature>
<comment type="caution">
    <text evidence="12">The sequence shown here is derived from an EMBL/GenBank/DDBJ whole genome shotgun (WGS) entry which is preliminary data.</text>
</comment>
<feature type="region of interest" description="Disordered" evidence="10">
    <location>
        <begin position="266"/>
        <end position="293"/>
    </location>
</feature>
<evidence type="ECO:0000256" key="5">
    <source>
        <dbReference type="ARBA" id="ARBA00022763"/>
    </source>
</evidence>
<feature type="compositionally biased region" description="Low complexity" evidence="10">
    <location>
        <begin position="463"/>
        <end position="475"/>
    </location>
</feature>